<protein>
    <recommendedName>
        <fullName evidence="8">Laminin G domain-containing protein</fullName>
    </recommendedName>
</protein>
<sequence>WTETHFFWHRRRLSLWIYTSYPVDVLRALQVPSLPEGVKKVPGFCTSRRSGIPDHAYRISKRAQISAPTKQLFSGHFPENFSIMALVKAQAGLQAFLLSIYSELGIQQLGIELGRSPVFLYEDQNGKPAPEDYPLFTGVNLADGKWHRVAFSVSKKNVTLLLDCKKKMTRPLARGNNAEVDTNGITVFGARLLDEEVFQGDIQQLLIASNAQAAYDFCEHYSPDCDSPLPKIQAQDPNTHVSNCTTDKQLQHTTLGAEVDATKAGGEGEEAFTEEYVDGDVGVKEYDYSYRDYHEPLVETGEIDANMGPALSAVTDQDGVSSFASAAKGKTIIQPSLNKVFPTHLQSLLEDTDIFGQSVFSFVILNSFKNHTLFVSQGPTGPSGTSGPPGSVGDPGERGVPGRAGLPGADGVPGPPGTAIMLPFRFGQSGGSKGPVVSAQEAQAAAILSQARMALKGPPGPMGFTGRPGPLGNQGSPGHKGEGGDPGPQGPRGQQGMMGPPGKSGRRGRAGSDGARGMPGEPGSKGDRGFDGLPGLPGDKGHRGHKGEKGEDGFPGIKGNFGLKGERGEVGVSGPRGEDGPEGPKGRVGPPGELGPIGLLGEKGLPGPQGANGFPGPKGPPVRKLFGQNAIFEQIKKISLIRILCHFTGASRKGRSARTSWTERRSRKFYLIYICLLIVFIINN</sequence>
<dbReference type="Pfam" id="PF01391">
    <property type="entry name" value="Collagen"/>
    <property type="match status" value="3"/>
</dbReference>
<dbReference type="InterPro" id="IPR048287">
    <property type="entry name" value="TSPN-like_N"/>
</dbReference>
<dbReference type="GO" id="GO:0031012">
    <property type="term" value="C:extracellular matrix"/>
    <property type="evidence" value="ECO:0007669"/>
    <property type="project" value="TreeGrafter"/>
</dbReference>
<dbReference type="SMART" id="SM00282">
    <property type="entry name" value="LamG"/>
    <property type="match status" value="1"/>
</dbReference>
<keyword evidence="7" id="KW-1185">Reference proteome</keyword>
<reference evidence="6" key="1">
    <citation type="submission" date="2025-08" db="UniProtKB">
        <authorList>
            <consortium name="Ensembl"/>
        </authorList>
    </citation>
    <scope>IDENTIFICATION</scope>
</reference>
<organism evidence="6 7">
    <name type="scientific">Neogobius melanostomus</name>
    <name type="common">round goby</name>
    <dbReference type="NCBI Taxonomy" id="47308"/>
    <lineage>
        <taxon>Eukaryota</taxon>
        <taxon>Metazoa</taxon>
        <taxon>Chordata</taxon>
        <taxon>Craniata</taxon>
        <taxon>Vertebrata</taxon>
        <taxon>Euteleostomi</taxon>
        <taxon>Actinopterygii</taxon>
        <taxon>Neopterygii</taxon>
        <taxon>Teleostei</taxon>
        <taxon>Neoteleostei</taxon>
        <taxon>Acanthomorphata</taxon>
        <taxon>Gobiaria</taxon>
        <taxon>Gobiiformes</taxon>
        <taxon>Gobioidei</taxon>
        <taxon>Gobiidae</taxon>
        <taxon>Benthophilinae</taxon>
        <taxon>Neogobiini</taxon>
        <taxon>Neogobius</taxon>
    </lineage>
</organism>
<dbReference type="AlphaFoldDB" id="A0A8C6U9K3"/>
<evidence type="ECO:0000313" key="6">
    <source>
        <dbReference type="Ensembl" id="ENSNMLP00000031194.1"/>
    </source>
</evidence>
<feature type="region of interest" description="Disordered" evidence="3">
    <location>
        <begin position="376"/>
        <end position="437"/>
    </location>
</feature>
<feature type="region of interest" description="Disordered" evidence="3">
    <location>
        <begin position="454"/>
        <end position="618"/>
    </location>
</feature>
<feature type="compositionally biased region" description="Low complexity" evidence="3">
    <location>
        <begin position="590"/>
        <end position="609"/>
    </location>
</feature>
<dbReference type="GO" id="GO:0030020">
    <property type="term" value="F:extracellular matrix structural constituent conferring tensile strength"/>
    <property type="evidence" value="ECO:0007669"/>
    <property type="project" value="TreeGrafter"/>
</dbReference>
<feature type="domain" description="Thrombospondin-like N-terminal" evidence="4">
    <location>
        <begin position="22"/>
        <end position="211"/>
    </location>
</feature>
<feature type="compositionally biased region" description="Low complexity" evidence="3">
    <location>
        <begin position="491"/>
        <end position="503"/>
    </location>
</feature>
<dbReference type="SUPFAM" id="SSF49899">
    <property type="entry name" value="Concanavalin A-like lectins/glucanases"/>
    <property type="match status" value="1"/>
</dbReference>
<dbReference type="SMART" id="SM00210">
    <property type="entry name" value="TSPN"/>
    <property type="match status" value="1"/>
</dbReference>
<dbReference type="GO" id="GO:0005615">
    <property type="term" value="C:extracellular space"/>
    <property type="evidence" value="ECO:0007669"/>
    <property type="project" value="TreeGrafter"/>
</dbReference>
<feature type="domain" description="Laminin G" evidence="5">
    <location>
        <begin position="79"/>
        <end position="210"/>
    </location>
</feature>
<evidence type="ECO:0000259" key="4">
    <source>
        <dbReference type="SMART" id="SM00210"/>
    </source>
</evidence>
<evidence type="ECO:0000256" key="2">
    <source>
        <dbReference type="ARBA" id="ARBA00022737"/>
    </source>
</evidence>
<dbReference type="Proteomes" id="UP000694523">
    <property type="component" value="Unplaced"/>
</dbReference>
<dbReference type="InterPro" id="IPR050149">
    <property type="entry name" value="Collagen_superfamily"/>
</dbReference>
<evidence type="ECO:0000259" key="5">
    <source>
        <dbReference type="SMART" id="SM00282"/>
    </source>
</evidence>
<accession>A0A8C6U9K3</accession>
<dbReference type="PANTHER" id="PTHR24023">
    <property type="entry name" value="COLLAGEN ALPHA"/>
    <property type="match status" value="1"/>
</dbReference>
<dbReference type="InterPro" id="IPR001791">
    <property type="entry name" value="Laminin_G"/>
</dbReference>
<dbReference type="Pfam" id="PF02210">
    <property type="entry name" value="Laminin_G_2"/>
    <property type="match status" value="1"/>
</dbReference>
<dbReference type="Ensembl" id="ENSNMLT00000034765.1">
    <property type="protein sequence ID" value="ENSNMLP00000031194.1"/>
    <property type="gene ID" value="ENSNMLG00000019611.1"/>
</dbReference>
<evidence type="ECO:0008006" key="8">
    <source>
        <dbReference type="Google" id="ProtNLM"/>
    </source>
</evidence>
<dbReference type="PANTHER" id="PTHR24023:SF1107">
    <property type="entry name" value="COLLAGEN TYPE XXVI ALPHA 1 CHAIN"/>
    <property type="match status" value="1"/>
</dbReference>
<proteinExistence type="predicted"/>
<evidence type="ECO:0000256" key="3">
    <source>
        <dbReference type="SAM" id="MobiDB-lite"/>
    </source>
</evidence>
<reference evidence="6" key="2">
    <citation type="submission" date="2025-09" db="UniProtKB">
        <authorList>
            <consortium name="Ensembl"/>
        </authorList>
    </citation>
    <scope>IDENTIFICATION</scope>
</reference>
<dbReference type="FunFam" id="2.60.120.200:FF:000016">
    <property type="entry name" value="Collagen XI alpha 1 chain"/>
    <property type="match status" value="1"/>
</dbReference>
<feature type="compositionally biased region" description="Basic and acidic residues" evidence="3">
    <location>
        <begin position="576"/>
        <end position="585"/>
    </location>
</feature>
<keyword evidence="2" id="KW-0677">Repeat</keyword>
<keyword evidence="1" id="KW-0732">Signal</keyword>
<dbReference type="GO" id="GO:0030198">
    <property type="term" value="P:extracellular matrix organization"/>
    <property type="evidence" value="ECO:0007669"/>
    <property type="project" value="TreeGrafter"/>
</dbReference>
<dbReference type="InterPro" id="IPR008160">
    <property type="entry name" value="Collagen"/>
</dbReference>
<evidence type="ECO:0000313" key="7">
    <source>
        <dbReference type="Proteomes" id="UP000694523"/>
    </source>
</evidence>
<dbReference type="Gene3D" id="2.60.120.200">
    <property type="match status" value="1"/>
</dbReference>
<evidence type="ECO:0000256" key="1">
    <source>
        <dbReference type="ARBA" id="ARBA00022729"/>
    </source>
</evidence>
<name>A0A8C6U9K3_9GOBI</name>
<feature type="compositionally biased region" description="Low complexity" evidence="3">
    <location>
        <begin position="378"/>
        <end position="394"/>
    </location>
</feature>
<dbReference type="InterPro" id="IPR013320">
    <property type="entry name" value="ConA-like_dom_sf"/>
</dbReference>